<dbReference type="InterPro" id="IPR052202">
    <property type="entry name" value="Yeast_MetPath_Reg"/>
</dbReference>
<sequence>MLQSRHHATEAASPQPTVTLAPNGAEGFPAHGAEVAGHTEPFGPGVLSVSRKENPGNVEFRVTVNNLTGLRHRLTRTMVSSALDTPAAESAAKSRSSVSRTYDPEVTTVCDLKEAQKRIQWLESEIRKETGAACTTLPTGTDLTNLWPRRDSRASRCLGPATSPAVSQPVSLSESIEVPGPGTLNVQYFPAGNDDSGSEISLLALNATGEERYLGPSSGALFANYAIALMRSCSLSQDTWRRRPEQGGVIRESAFLADDPHPLPTDEVRLLLQSYIMWVHPLYPLLELEVLDSLITRCSALQVSGDGQSQRQDMSMFYLVMALGATNRANTVKQLQLHLADPHSDIFDKDPSPCDLYSVAVQYFQLSPEHLRPSVRFIQIILLICIYSSYRPIGSSQWQLAGLAMRAAVEMGLHYAPKSEPASSSGMNVRSRVFWTAYAMEISLAYNLGRPPSICEEHITTGLPIVDSAVFSSALHHIKHRRIQSRIVARVYYGGRAETESEECQHLIANLQSELDEWRKALQNLCLPDTDTPYPHSYWDRLYHGTTFVLHRASPLCPHPSDESLECCVRSAGAYIDSMAEVLSASNVPLSWMLIQGVLFAGLTMLVTAWTCHQRLAARAGLGFLLVDLPAWSRKCSVCFAIVNERWNEDLLSKLDSQFELLTNNTLGVISTALMSHAAATGGTYHDQAQSTIHFDGHLVPGTAQPAATLPDGSWNGPIDHLGMNASTFPNIGTAALGESFDSFCEVLGIDGAETFGMSSVSR</sequence>
<keyword evidence="4" id="KW-0805">Transcription regulation</keyword>
<evidence type="ECO:0000256" key="4">
    <source>
        <dbReference type="ARBA" id="ARBA00023015"/>
    </source>
</evidence>
<dbReference type="CDD" id="cd12148">
    <property type="entry name" value="fungal_TF_MHR"/>
    <property type="match status" value="1"/>
</dbReference>
<keyword evidence="11" id="KW-1185">Reference proteome</keyword>
<feature type="region of interest" description="Disordered" evidence="8">
    <location>
        <begin position="1"/>
        <end position="52"/>
    </location>
</feature>
<gene>
    <name evidence="10" type="ORF">Purlil1_12848</name>
</gene>
<protein>
    <submittedName>
        <fullName evidence="10">Transcriptional regulator family: Fungal Specific TF</fullName>
    </submittedName>
</protein>
<dbReference type="InterPro" id="IPR007219">
    <property type="entry name" value="XnlR_reg_dom"/>
</dbReference>
<feature type="domain" description="Xylanolytic transcriptional activator regulatory" evidence="9">
    <location>
        <begin position="397"/>
        <end position="470"/>
    </location>
</feature>
<keyword evidence="6" id="KW-0804">Transcription</keyword>
<evidence type="ECO:0000259" key="9">
    <source>
        <dbReference type="SMART" id="SM00906"/>
    </source>
</evidence>
<evidence type="ECO:0000256" key="2">
    <source>
        <dbReference type="ARBA" id="ARBA00022723"/>
    </source>
</evidence>
<reference evidence="10 11" key="1">
    <citation type="journal article" date="2024" name="Microbiol. Resour. Announc.">
        <title>Genome annotations for the ascomycete fungi Trichoderma harzianum, Trichoderma aggressivum, and Purpureocillium lilacinum.</title>
        <authorList>
            <person name="Beijen E.P.W."/>
            <person name="Ohm R.A."/>
        </authorList>
    </citation>
    <scope>NUCLEOTIDE SEQUENCE [LARGE SCALE GENOMIC DNA]</scope>
    <source>
        <strain evidence="10 11">CBS 150709</strain>
    </source>
</reference>
<evidence type="ECO:0000256" key="5">
    <source>
        <dbReference type="ARBA" id="ARBA00023125"/>
    </source>
</evidence>
<dbReference type="SMART" id="SM00906">
    <property type="entry name" value="Fungal_trans"/>
    <property type="match status" value="1"/>
</dbReference>
<keyword evidence="2" id="KW-0479">Metal-binding</keyword>
<organism evidence="10 11">
    <name type="scientific">Purpureocillium lilacinum</name>
    <name type="common">Paecilomyces lilacinus</name>
    <dbReference type="NCBI Taxonomy" id="33203"/>
    <lineage>
        <taxon>Eukaryota</taxon>
        <taxon>Fungi</taxon>
        <taxon>Dikarya</taxon>
        <taxon>Ascomycota</taxon>
        <taxon>Pezizomycotina</taxon>
        <taxon>Sordariomycetes</taxon>
        <taxon>Hypocreomycetidae</taxon>
        <taxon>Hypocreales</taxon>
        <taxon>Ophiocordycipitaceae</taxon>
        <taxon>Purpureocillium</taxon>
    </lineage>
</organism>
<name>A0ABR0BFS0_PURLI</name>
<dbReference type="PANTHER" id="PTHR47782">
    <property type="entry name" value="ZN(II)2CYS6 TRANSCRIPTION FACTOR (EUROFUNG)-RELATED"/>
    <property type="match status" value="1"/>
</dbReference>
<evidence type="ECO:0000256" key="7">
    <source>
        <dbReference type="ARBA" id="ARBA00023242"/>
    </source>
</evidence>
<dbReference type="Proteomes" id="UP001287286">
    <property type="component" value="Unassembled WGS sequence"/>
</dbReference>
<evidence type="ECO:0000313" key="10">
    <source>
        <dbReference type="EMBL" id="KAK4074901.1"/>
    </source>
</evidence>
<comment type="caution">
    <text evidence="10">The sequence shown here is derived from an EMBL/GenBank/DDBJ whole genome shotgun (WGS) entry which is preliminary data.</text>
</comment>
<dbReference type="Pfam" id="PF04082">
    <property type="entry name" value="Fungal_trans"/>
    <property type="match status" value="1"/>
</dbReference>
<keyword evidence="5" id="KW-0238">DNA-binding</keyword>
<evidence type="ECO:0000313" key="11">
    <source>
        <dbReference type="Proteomes" id="UP001287286"/>
    </source>
</evidence>
<comment type="subcellular location">
    <subcellularLocation>
        <location evidence="1">Nucleus</location>
    </subcellularLocation>
</comment>
<evidence type="ECO:0000256" key="8">
    <source>
        <dbReference type="SAM" id="MobiDB-lite"/>
    </source>
</evidence>
<evidence type="ECO:0000256" key="1">
    <source>
        <dbReference type="ARBA" id="ARBA00004123"/>
    </source>
</evidence>
<accession>A0ABR0BFS0</accession>
<evidence type="ECO:0000256" key="3">
    <source>
        <dbReference type="ARBA" id="ARBA00022833"/>
    </source>
</evidence>
<dbReference type="PANTHER" id="PTHR47782:SF12">
    <property type="entry name" value="ZN(II)2CYS6 TRANSCRIPTION FACTOR (EUROFUNG)"/>
    <property type="match status" value="1"/>
</dbReference>
<keyword evidence="3" id="KW-0862">Zinc</keyword>
<evidence type="ECO:0000256" key="6">
    <source>
        <dbReference type="ARBA" id="ARBA00023163"/>
    </source>
</evidence>
<keyword evidence="7" id="KW-0539">Nucleus</keyword>
<dbReference type="EMBL" id="JAWRVI010000139">
    <property type="protein sequence ID" value="KAK4074901.1"/>
    <property type="molecule type" value="Genomic_DNA"/>
</dbReference>
<proteinExistence type="predicted"/>